<protein>
    <submittedName>
        <fullName evidence="2">Glycosyltransferase, GT2 family</fullName>
    </submittedName>
</protein>
<sequence length="554" mass="61997">MVAMFSSHDPAFGQDALRLLRSAAPTWPLGIEEDRTALSLGSGMARMARDNAPALWDPARRLLFWNWQRRPLHRDALDDLLQAGGDGSLPMPRLLRRLQTALHRPLDPAPLLEAMELGEQALVLKHLLRFVRCPGDGLFWLAQCWDWLLRLGREDLPPSLLDAVAVEEDSAPVLQGLRAQWAVLYRPAEEALAHVQKMDPALWSPWREYLEAELYSRLGRQVEAVRTLGRVWRAMPWHPNIILKLSGWVQPVENPEPADLVDACVLVYSWNKADLLEQTLRSVAASQLQGARVVVLDNGSNDRTPEVVARCSALFPPGRFTDVRLPVNVGAPAARNWMLSLPEVRESRMAAFLDDDVILPSDWLVRLTAAMERHDADVVGCRIVSASPPPAVQSADYHLLEPGRGGRTFQECEDNVVVFENSGNALDFGLYDYCRPAVSVSGCCHLLRLRGVEQVGDFDIRFSPTQFDDLERDLRVNLAGLRVVYDGGLVVRHVQHSSLAKAQSLSSAAHIFGNRMKLEGKYRRAEIMELAQKHTALLWDDLLARRAALVRGLP</sequence>
<feature type="domain" description="Glycosyltransferase 2-like" evidence="1">
    <location>
        <begin position="264"/>
        <end position="398"/>
    </location>
</feature>
<reference evidence="2 3" key="1">
    <citation type="submission" date="2017-02" db="EMBL/GenBank/DDBJ databases">
        <authorList>
            <person name="Peterson S.W."/>
        </authorList>
    </citation>
    <scope>NUCLEOTIDE SEQUENCE [LARGE SCALE GENOMIC DNA]</scope>
    <source>
        <strain evidence="2 3">DSM 16080</strain>
    </source>
</reference>
<accession>A0A1T4WBB1</accession>
<keyword evidence="2" id="KW-0808">Transferase</keyword>
<dbReference type="EMBL" id="FUYC01000002">
    <property type="protein sequence ID" value="SKA74586.1"/>
    <property type="molecule type" value="Genomic_DNA"/>
</dbReference>
<dbReference type="OrthoDB" id="5443808at2"/>
<evidence type="ECO:0000313" key="2">
    <source>
        <dbReference type="EMBL" id="SKA74586.1"/>
    </source>
</evidence>
<gene>
    <name evidence="2" type="ORF">SAMN02745704_00710</name>
</gene>
<evidence type="ECO:0000259" key="1">
    <source>
        <dbReference type="Pfam" id="PF00535"/>
    </source>
</evidence>
<proteinExistence type="predicted"/>
<dbReference type="SUPFAM" id="SSF53448">
    <property type="entry name" value="Nucleotide-diphospho-sugar transferases"/>
    <property type="match status" value="1"/>
</dbReference>
<dbReference type="Proteomes" id="UP000190027">
    <property type="component" value="Unassembled WGS sequence"/>
</dbReference>
<dbReference type="PANTHER" id="PTHR43179">
    <property type="entry name" value="RHAMNOSYLTRANSFERASE WBBL"/>
    <property type="match status" value="1"/>
</dbReference>
<dbReference type="InterPro" id="IPR001173">
    <property type="entry name" value="Glyco_trans_2-like"/>
</dbReference>
<dbReference type="Pfam" id="PF00535">
    <property type="entry name" value="Glycos_transf_2"/>
    <property type="match status" value="1"/>
</dbReference>
<keyword evidence="3" id="KW-1185">Reference proteome</keyword>
<name>A0A1T4WBB1_9BACT</name>
<dbReference type="RefSeq" id="WP_078716272.1">
    <property type="nucleotide sequence ID" value="NZ_FUYC01000002.1"/>
</dbReference>
<dbReference type="Gene3D" id="3.90.550.10">
    <property type="entry name" value="Spore Coat Polysaccharide Biosynthesis Protein SpsA, Chain A"/>
    <property type="match status" value="1"/>
</dbReference>
<dbReference type="InterPro" id="IPR029044">
    <property type="entry name" value="Nucleotide-diphossugar_trans"/>
</dbReference>
<dbReference type="AlphaFoldDB" id="A0A1T4WBB1"/>
<organism evidence="2 3">
    <name type="scientific">Paucidesulfovibrio gracilis DSM 16080</name>
    <dbReference type="NCBI Taxonomy" id="1121449"/>
    <lineage>
        <taxon>Bacteria</taxon>
        <taxon>Pseudomonadati</taxon>
        <taxon>Thermodesulfobacteriota</taxon>
        <taxon>Desulfovibrionia</taxon>
        <taxon>Desulfovibrionales</taxon>
        <taxon>Desulfovibrionaceae</taxon>
        <taxon>Paucidesulfovibrio</taxon>
    </lineage>
</organism>
<evidence type="ECO:0000313" key="3">
    <source>
        <dbReference type="Proteomes" id="UP000190027"/>
    </source>
</evidence>
<dbReference type="STRING" id="1121449.SAMN02745704_00710"/>
<dbReference type="GO" id="GO:0016740">
    <property type="term" value="F:transferase activity"/>
    <property type="evidence" value="ECO:0007669"/>
    <property type="project" value="UniProtKB-KW"/>
</dbReference>
<dbReference type="PANTHER" id="PTHR43179:SF7">
    <property type="entry name" value="RHAMNOSYLTRANSFERASE WBBL"/>
    <property type="match status" value="1"/>
</dbReference>